<name>A0ABW7Q7L3_9MICO</name>
<feature type="transmembrane region" description="Helical" evidence="1">
    <location>
        <begin position="85"/>
        <end position="114"/>
    </location>
</feature>
<gene>
    <name evidence="2" type="ORF">ACH3VR_07645</name>
</gene>
<evidence type="ECO:0000256" key="1">
    <source>
        <dbReference type="SAM" id="Phobius"/>
    </source>
</evidence>
<protein>
    <submittedName>
        <fullName evidence="2">Uncharacterized protein</fullName>
    </submittedName>
</protein>
<keyword evidence="1" id="KW-1133">Transmembrane helix</keyword>
<dbReference type="RefSeq" id="WP_396640156.1">
    <property type="nucleotide sequence ID" value="NZ_JBIQWL010000002.1"/>
</dbReference>
<dbReference type="EMBL" id="JBIQWL010000002">
    <property type="protein sequence ID" value="MFH8250222.1"/>
    <property type="molecule type" value="Genomic_DNA"/>
</dbReference>
<comment type="caution">
    <text evidence="2">The sequence shown here is derived from an EMBL/GenBank/DDBJ whole genome shotgun (WGS) entry which is preliminary data.</text>
</comment>
<evidence type="ECO:0000313" key="2">
    <source>
        <dbReference type="EMBL" id="MFH8250222.1"/>
    </source>
</evidence>
<evidence type="ECO:0000313" key="3">
    <source>
        <dbReference type="Proteomes" id="UP001610861"/>
    </source>
</evidence>
<keyword evidence="1" id="KW-0472">Membrane</keyword>
<keyword evidence="3" id="KW-1185">Reference proteome</keyword>
<feature type="transmembrane region" description="Helical" evidence="1">
    <location>
        <begin position="51"/>
        <end position="73"/>
    </location>
</feature>
<feature type="transmembrane region" description="Helical" evidence="1">
    <location>
        <begin position="12"/>
        <end position="31"/>
    </location>
</feature>
<keyword evidence="1" id="KW-0812">Transmembrane</keyword>
<proteinExistence type="predicted"/>
<organism evidence="2 3">
    <name type="scientific">Microbacterium alkaliflavum</name>
    <dbReference type="NCBI Taxonomy" id="3248839"/>
    <lineage>
        <taxon>Bacteria</taxon>
        <taxon>Bacillati</taxon>
        <taxon>Actinomycetota</taxon>
        <taxon>Actinomycetes</taxon>
        <taxon>Micrococcales</taxon>
        <taxon>Microbacteriaceae</taxon>
        <taxon>Microbacterium</taxon>
    </lineage>
</organism>
<dbReference type="Proteomes" id="UP001610861">
    <property type="component" value="Unassembled WGS sequence"/>
</dbReference>
<accession>A0ABW7Q7L3</accession>
<reference evidence="2 3" key="1">
    <citation type="submission" date="2024-09" db="EMBL/GenBank/DDBJ databases">
        <authorList>
            <person name="Pan X."/>
        </authorList>
    </citation>
    <scope>NUCLEOTIDE SEQUENCE [LARGE SCALE GENOMIC DNA]</scope>
    <source>
        <strain evidence="2 3">B2969</strain>
    </source>
</reference>
<sequence length="115" mass="12063">MKPQSRDTTRPLAKAWWSLALFLPSVATAFLVGEGIPGMFGWTEPSSRPAWWVLALALGVSTLILASPLLLTARYSAKASRVGVAGAWLPVIVGSAIVFGFVGINLSSGILVLIG</sequence>